<keyword evidence="2 5" id="KW-0812">Transmembrane</keyword>
<keyword evidence="7" id="KW-1185">Reference proteome</keyword>
<feature type="transmembrane region" description="Helical" evidence="5">
    <location>
        <begin position="50"/>
        <end position="83"/>
    </location>
</feature>
<feature type="transmembrane region" description="Helical" evidence="5">
    <location>
        <begin position="89"/>
        <end position="112"/>
    </location>
</feature>
<dbReference type="GO" id="GO:0005886">
    <property type="term" value="C:plasma membrane"/>
    <property type="evidence" value="ECO:0007669"/>
    <property type="project" value="TreeGrafter"/>
</dbReference>
<name>A0A9X3WR22_9BACI</name>
<dbReference type="PANTHER" id="PTHR10283">
    <property type="entry name" value="SOLUTE CARRIER FAMILY 13 MEMBER"/>
    <property type="match status" value="1"/>
</dbReference>
<feature type="transmembrane region" description="Helical" evidence="5">
    <location>
        <begin position="277"/>
        <end position="295"/>
    </location>
</feature>
<evidence type="ECO:0000313" key="6">
    <source>
        <dbReference type="EMBL" id="MDC3423298.1"/>
    </source>
</evidence>
<evidence type="ECO:0000256" key="5">
    <source>
        <dbReference type="SAM" id="Phobius"/>
    </source>
</evidence>
<comment type="subcellular location">
    <subcellularLocation>
        <location evidence="1">Membrane</location>
        <topology evidence="1">Multi-pass membrane protein</topology>
    </subcellularLocation>
</comment>
<feature type="transmembrane region" description="Helical" evidence="5">
    <location>
        <begin position="133"/>
        <end position="154"/>
    </location>
</feature>
<dbReference type="Pfam" id="PF00939">
    <property type="entry name" value="Na_sulph_symp"/>
    <property type="match status" value="1"/>
</dbReference>
<proteinExistence type="predicted"/>
<evidence type="ECO:0000256" key="1">
    <source>
        <dbReference type="ARBA" id="ARBA00004141"/>
    </source>
</evidence>
<dbReference type="EMBL" id="JAMQKB010000001">
    <property type="protein sequence ID" value="MDC3423298.1"/>
    <property type="molecule type" value="Genomic_DNA"/>
</dbReference>
<feature type="transmembrane region" description="Helical" evidence="5">
    <location>
        <begin position="16"/>
        <end position="38"/>
    </location>
</feature>
<sequence>MKGIQKVNWIKGNQKFVLHVGFWSLFILLTLFIETTFLSDFSTEQQLTLGLLAFAVYLWIAAPLPSGATSILLLACMLLFQLVDRVEDAVVGFLSPALYFIFMLSIISHALVKVRIDRVIARLLIKISKGGPHIIVVGLPLFIFIFPILLPSAIARYKILFPLIQRLNQYYGYGEKSLFKKYCLYVIGMMNQKSTMIIFTGGGFPILASQLFRDYGVADLGWLDWFVRIAPPLWIGMLIIIFFVWQFLKWTTPNDDWHNKNPSISLPEQESTNLPPMFWIVTGSFGLMILTWIVTDQQRVPLVLPPMLLVVFFALPKIGLINNEVIRNYDWENFLLLGSSFSIGMLMESNGTAQALAGELIGIVPQDANLIFNVLAIALFVFILRFLFVVPSSAMIVIFPIVISYAELIGIPPVGLAFLVVMVIGGVMILPIHSPTTFYAFETGIFTKKEQYTIGIFSSCTVIIMAILAALYYW</sequence>
<comment type="caution">
    <text evidence="6">The sequence shown here is derived from an EMBL/GenBank/DDBJ whole genome shotgun (WGS) entry which is preliminary data.</text>
</comment>
<gene>
    <name evidence="6" type="ORF">NC797_02100</name>
</gene>
<evidence type="ECO:0000313" key="7">
    <source>
        <dbReference type="Proteomes" id="UP001145050"/>
    </source>
</evidence>
<feature type="transmembrane region" description="Helical" evidence="5">
    <location>
        <begin position="225"/>
        <end position="248"/>
    </location>
</feature>
<keyword evidence="3 5" id="KW-1133">Transmembrane helix</keyword>
<dbReference type="GO" id="GO:0022857">
    <property type="term" value="F:transmembrane transporter activity"/>
    <property type="evidence" value="ECO:0007669"/>
    <property type="project" value="InterPro"/>
</dbReference>
<evidence type="ECO:0000256" key="2">
    <source>
        <dbReference type="ARBA" id="ARBA00022692"/>
    </source>
</evidence>
<evidence type="ECO:0000256" key="4">
    <source>
        <dbReference type="ARBA" id="ARBA00023136"/>
    </source>
</evidence>
<dbReference type="InterPro" id="IPR001898">
    <property type="entry name" value="SLC13A/DASS"/>
</dbReference>
<dbReference type="RefSeq" id="WP_272434973.1">
    <property type="nucleotide sequence ID" value="NZ_JAMQKB010000001.1"/>
</dbReference>
<organism evidence="6 7">
    <name type="scientific">Terrihalobacillus insolitus</name>
    <dbReference type="NCBI Taxonomy" id="2950438"/>
    <lineage>
        <taxon>Bacteria</taxon>
        <taxon>Bacillati</taxon>
        <taxon>Bacillota</taxon>
        <taxon>Bacilli</taxon>
        <taxon>Bacillales</taxon>
        <taxon>Bacillaceae</taxon>
        <taxon>Terrihalobacillus</taxon>
    </lineage>
</organism>
<feature type="transmembrane region" description="Helical" evidence="5">
    <location>
        <begin position="409"/>
        <end position="432"/>
    </location>
</feature>
<dbReference type="AlphaFoldDB" id="A0A9X3WR22"/>
<dbReference type="Proteomes" id="UP001145050">
    <property type="component" value="Unassembled WGS sequence"/>
</dbReference>
<feature type="transmembrane region" description="Helical" evidence="5">
    <location>
        <begin position="302"/>
        <end position="322"/>
    </location>
</feature>
<reference evidence="6" key="1">
    <citation type="submission" date="2022-06" db="EMBL/GenBank/DDBJ databases">
        <title>Aquibacillus sp. a new bacterium isolated from soil saline samples.</title>
        <authorList>
            <person name="Galisteo C."/>
            <person name="De La Haba R."/>
            <person name="Sanchez-Porro C."/>
            <person name="Ventosa A."/>
        </authorList>
    </citation>
    <scope>NUCLEOTIDE SEQUENCE</scope>
    <source>
        <strain evidence="6">3ASR75-11</strain>
    </source>
</reference>
<feature type="transmembrane region" description="Helical" evidence="5">
    <location>
        <begin position="452"/>
        <end position="473"/>
    </location>
</feature>
<feature type="transmembrane region" description="Helical" evidence="5">
    <location>
        <begin position="194"/>
        <end position="213"/>
    </location>
</feature>
<feature type="transmembrane region" description="Helical" evidence="5">
    <location>
        <begin position="370"/>
        <end position="403"/>
    </location>
</feature>
<keyword evidence="4 5" id="KW-0472">Membrane</keyword>
<dbReference type="PANTHER" id="PTHR10283:SF125">
    <property type="entry name" value="MG(2+)_CITRATE COMPLEX SECONDARY TRANSPORTER"/>
    <property type="match status" value="1"/>
</dbReference>
<evidence type="ECO:0000256" key="3">
    <source>
        <dbReference type="ARBA" id="ARBA00022989"/>
    </source>
</evidence>
<protein>
    <submittedName>
        <fullName evidence="6">Anion permease</fullName>
    </submittedName>
</protein>
<accession>A0A9X3WR22</accession>